<organism evidence="2 3">
    <name type="scientific">Medicago truncatula</name>
    <name type="common">Barrel medic</name>
    <name type="synonym">Medicago tribuloides</name>
    <dbReference type="NCBI Taxonomy" id="3880"/>
    <lineage>
        <taxon>Eukaryota</taxon>
        <taxon>Viridiplantae</taxon>
        <taxon>Streptophyta</taxon>
        <taxon>Embryophyta</taxon>
        <taxon>Tracheophyta</taxon>
        <taxon>Spermatophyta</taxon>
        <taxon>Magnoliopsida</taxon>
        <taxon>eudicotyledons</taxon>
        <taxon>Gunneridae</taxon>
        <taxon>Pentapetalae</taxon>
        <taxon>rosids</taxon>
        <taxon>fabids</taxon>
        <taxon>Fabales</taxon>
        <taxon>Fabaceae</taxon>
        <taxon>Papilionoideae</taxon>
        <taxon>50 kb inversion clade</taxon>
        <taxon>NPAAA clade</taxon>
        <taxon>Hologalegina</taxon>
        <taxon>IRL clade</taxon>
        <taxon>Trifolieae</taxon>
        <taxon>Medicago</taxon>
    </lineage>
</organism>
<comment type="caution">
    <text evidence="2">The sequence shown here is derived from an EMBL/GenBank/DDBJ whole genome shotgun (WGS) entry which is preliminary data.</text>
</comment>
<dbReference type="Gramene" id="rna3869">
    <property type="protein sequence ID" value="RHN79999.1"/>
    <property type="gene ID" value="gene3869"/>
</dbReference>
<evidence type="ECO:0008006" key="4">
    <source>
        <dbReference type="Google" id="ProtNLM"/>
    </source>
</evidence>
<name>A0A396JNZ5_MEDTR</name>
<keyword evidence="1" id="KW-0812">Transmembrane</keyword>
<keyword evidence="1" id="KW-0472">Membrane</keyword>
<dbReference type="EMBL" id="PSQE01000001">
    <property type="protein sequence ID" value="RHN79999.1"/>
    <property type="molecule type" value="Genomic_DNA"/>
</dbReference>
<dbReference type="AlphaFoldDB" id="A0A396JNZ5"/>
<dbReference type="Proteomes" id="UP000265566">
    <property type="component" value="Chromosome 1"/>
</dbReference>
<feature type="transmembrane region" description="Helical" evidence="1">
    <location>
        <begin position="6"/>
        <end position="27"/>
    </location>
</feature>
<gene>
    <name evidence="2" type="ORF">MtrunA17_Chr1g0183481</name>
</gene>
<keyword evidence="1" id="KW-1133">Transmembrane helix</keyword>
<evidence type="ECO:0000313" key="3">
    <source>
        <dbReference type="Proteomes" id="UP000265566"/>
    </source>
</evidence>
<protein>
    <recommendedName>
        <fullName evidence="4">Transmembrane protein</fullName>
    </recommendedName>
</protein>
<sequence>MLGLGLSNRLVSSLSFRLLLVVLVLGVNTRRGGKRIVLVFMALYPHATSLPTHAKNNIILFQNK</sequence>
<proteinExistence type="predicted"/>
<evidence type="ECO:0000313" key="2">
    <source>
        <dbReference type="EMBL" id="RHN79999.1"/>
    </source>
</evidence>
<evidence type="ECO:0000256" key="1">
    <source>
        <dbReference type="SAM" id="Phobius"/>
    </source>
</evidence>
<accession>A0A396JNZ5</accession>
<reference evidence="3" key="1">
    <citation type="journal article" date="2018" name="Nat. Plants">
        <title>Whole-genome landscape of Medicago truncatula symbiotic genes.</title>
        <authorList>
            <person name="Pecrix Y."/>
            <person name="Staton S.E."/>
            <person name="Sallet E."/>
            <person name="Lelandais-Briere C."/>
            <person name="Moreau S."/>
            <person name="Carrere S."/>
            <person name="Blein T."/>
            <person name="Jardinaud M.F."/>
            <person name="Latrasse D."/>
            <person name="Zouine M."/>
            <person name="Zahm M."/>
            <person name="Kreplak J."/>
            <person name="Mayjonade B."/>
            <person name="Satge C."/>
            <person name="Perez M."/>
            <person name="Cauet S."/>
            <person name="Marande W."/>
            <person name="Chantry-Darmon C."/>
            <person name="Lopez-Roques C."/>
            <person name="Bouchez O."/>
            <person name="Berard A."/>
            <person name="Debelle F."/>
            <person name="Munos S."/>
            <person name="Bendahmane A."/>
            <person name="Berges H."/>
            <person name="Niebel A."/>
            <person name="Buitink J."/>
            <person name="Frugier F."/>
            <person name="Benhamed M."/>
            <person name="Crespi M."/>
            <person name="Gouzy J."/>
            <person name="Gamas P."/>
        </authorList>
    </citation>
    <scope>NUCLEOTIDE SEQUENCE [LARGE SCALE GENOMIC DNA]</scope>
    <source>
        <strain evidence="3">cv. Jemalong A17</strain>
    </source>
</reference>